<keyword evidence="10" id="KW-1185">Reference proteome</keyword>
<dbReference type="Gene3D" id="1.20.1280.290">
    <property type="match status" value="2"/>
</dbReference>
<accession>A0A6A6PBQ1</accession>
<evidence type="ECO:0000256" key="4">
    <source>
        <dbReference type="ARBA" id="ARBA00022737"/>
    </source>
</evidence>
<keyword evidence="6 8" id="KW-0472">Membrane</keyword>
<sequence>MSYTFLKALSWICGWTYTICWSASFWPQPWLNHKRRSTVGVSIDFPMLNLFGFVSYTIYTAAFLFSPEIRREYGERYPESPEPTVTWNDFAFAAHGAVCCVIVYTQFWPQIWGYTVGNDQSSTSWARGIFAGGVLTVAALIFAVVATEDTNEAGNLRGWAWLDVMYAFSVIKMIVTLVKYFPQAVENYQRKSTVGWSIYQINLDLSGGVLSMLQLGIDAYLQGSVSGVVGNPIKLALALISIVYDVIFIAQHYWWYASARHEKYDEEAGGEVSEDGGAPDGDDGTGAKAAGNGRAQGREPGETTSLLGN</sequence>
<dbReference type="Proteomes" id="UP000799766">
    <property type="component" value="Unassembled WGS sequence"/>
</dbReference>
<dbReference type="InterPro" id="IPR006603">
    <property type="entry name" value="PQ-loop_rpt"/>
</dbReference>
<dbReference type="InterPro" id="IPR005282">
    <property type="entry name" value="LC_transporter"/>
</dbReference>
<gene>
    <name evidence="9" type="ORF">BDY21DRAFT_85260</name>
</gene>
<dbReference type="GO" id="GO:0005774">
    <property type="term" value="C:vacuolar membrane"/>
    <property type="evidence" value="ECO:0007669"/>
    <property type="project" value="TreeGrafter"/>
</dbReference>
<dbReference type="SMART" id="SM00679">
    <property type="entry name" value="CTNS"/>
    <property type="match status" value="2"/>
</dbReference>
<keyword evidence="5 8" id="KW-1133">Transmembrane helix</keyword>
<name>A0A6A6PBQ1_9PEZI</name>
<dbReference type="GO" id="GO:0000324">
    <property type="term" value="C:fungal-type vacuole"/>
    <property type="evidence" value="ECO:0007669"/>
    <property type="project" value="TreeGrafter"/>
</dbReference>
<organism evidence="9 10">
    <name type="scientific">Lineolata rhizophorae</name>
    <dbReference type="NCBI Taxonomy" id="578093"/>
    <lineage>
        <taxon>Eukaryota</taxon>
        <taxon>Fungi</taxon>
        <taxon>Dikarya</taxon>
        <taxon>Ascomycota</taxon>
        <taxon>Pezizomycotina</taxon>
        <taxon>Dothideomycetes</taxon>
        <taxon>Dothideomycetes incertae sedis</taxon>
        <taxon>Lineolatales</taxon>
        <taxon>Lineolataceae</taxon>
        <taxon>Lineolata</taxon>
    </lineage>
</organism>
<keyword evidence="4" id="KW-0677">Repeat</keyword>
<protein>
    <submittedName>
        <fullName evidence="9">Lysosomal cystine transporter</fullName>
    </submittedName>
</protein>
<feature type="transmembrane region" description="Helical" evidence="8">
    <location>
        <begin position="47"/>
        <end position="65"/>
    </location>
</feature>
<dbReference type="OrthoDB" id="75720at2759"/>
<feature type="transmembrane region" description="Helical" evidence="8">
    <location>
        <begin position="125"/>
        <end position="146"/>
    </location>
</feature>
<evidence type="ECO:0000256" key="2">
    <source>
        <dbReference type="ARBA" id="ARBA00022448"/>
    </source>
</evidence>
<dbReference type="GO" id="GO:0015184">
    <property type="term" value="F:L-cystine transmembrane transporter activity"/>
    <property type="evidence" value="ECO:0007669"/>
    <property type="project" value="TreeGrafter"/>
</dbReference>
<evidence type="ECO:0000256" key="7">
    <source>
        <dbReference type="SAM" id="MobiDB-lite"/>
    </source>
</evidence>
<dbReference type="PANTHER" id="PTHR13131:SF5">
    <property type="entry name" value="CYSTINOSIN"/>
    <property type="match status" value="1"/>
</dbReference>
<dbReference type="PANTHER" id="PTHR13131">
    <property type="entry name" value="CYSTINOSIN"/>
    <property type="match status" value="1"/>
</dbReference>
<keyword evidence="3 8" id="KW-0812">Transmembrane</keyword>
<evidence type="ECO:0000256" key="1">
    <source>
        <dbReference type="ARBA" id="ARBA00004127"/>
    </source>
</evidence>
<dbReference type="GO" id="GO:0012505">
    <property type="term" value="C:endomembrane system"/>
    <property type="evidence" value="ECO:0007669"/>
    <property type="project" value="UniProtKB-SubCell"/>
</dbReference>
<feature type="transmembrane region" description="Helical" evidence="8">
    <location>
        <begin position="235"/>
        <end position="256"/>
    </location>
</feature>
<feature type="transmembrane region" description="Helical" evidence="8">
    <location>
        <begin position="6"/>
        <end position="26"/>
    </location>
</feature>
<comment type="subcellular location">
    <subcellularLocation>
        <location evidence="1">Endomembrane system</location>
        <topology evidence="1">Multi-pass membrane protein</topology>
    </subcellularLocation>
</comment>
<evidence type="ECO:0000313" key="10">
    <source>
        <dbReference type="Proteomes" id="UP000799766"/>
    </source>
</evidence>
<evidence type="ECO:0000313" key="9">
    <source>
        <dbReference type="EMBL" id="KAF2461395.1"/>
    </source>
</evidence>
<dbReference type="EMBL" id="MU001671">
    <property type="protein sequence ID" value="KAF2461395.1"/>
    <property type="molecule type" value="Genomic_DNA"/>
</dbReference>
<dbReference type="AlphaFoldDB" id="A0A6A6PBQ1"/>
<reference evidence="9" key="1">
    <citation type="journal article" date="2020" name="Stud. Mycol.">
        <title>101 Dothideomycetes genomes: a test case for predicting lifestyles and emergence of pathogens.</title>
        <authorList>
            <person name="Haridas S."/>
            <person name="Albert R."/>
            <person name="Binder M."/>
            <person name="Bloem J."/>
            <person name="Labutti K."/>
            <person name="Salamov A."/>
            <person name="Andreopoulos B."/>
            <person name="Baker S."/>
            <person name="Barry K."/>
            <person name="Bills G."/>
            <person name="Bluhm B."/>
            <person name="Cannon C."/>
            <person name="Castanera R."/>
            <person name="Culley D."/>
            <person name="Daum C."/>
            <person name="Ezra D."/>
            <person name="Gonzalez J."/>
            <person name="Henrissat B."/>
            <person name="Kuo A."/>
            <person name="Liang C."/>
            <person name="Lipzen A."/>
            <person name="Lutzoni F."/>
            <person name="Magnuson J."/>
            <person name="Mondo S."/>
            <person name="Nolan M."/>
            <person name="Ohm R."/>
            <person name="Pangilinan J."/>
            <person name="Park H.-J."/>
            <person name="Ramirez L."/>
            <person name="Alfaro M."/>
            <person name="Sun H."/>
            <person name="Tritt A."/>
            <person name="Yoshinaga Y."/>
            <person name="Zwiers L.-H."/>
            <person name="Turgeon B."/>
            <person name="Goodwin S."/>
            <person name="Spatafora J."/>
            <person name="Crous P."/>
            <person name="Grigoriev I."/>
        </authorList>
    </citation>
    <scope>NUCLEOTIDE SEQUENCE</scope>
    <source>
        <strain evidence="9">ATCC 16933</strain>
    </source>
</reference>
<proteinExistence type="predicted"/>
<feature type="transmembrane region" description="Helical" evidence="8">
    <location>
        <begin position="85"/>
        <end position="104"/>
    </location>
</feature>
<evidence type="ECO:0000256" key="5">
    <source>
        <dbReference type="ARBA" id="ARBA00022989"/>
    </source>
</evidence>
<feature type="transmembrane region" description="Helical" evidence="8">
    <location>
        <begin position="158"/>
        <end position="181"/>
    </location>
</feature>
<evidence type="ECO:0000256" key="8">
    <source>
        <dbReference type="SAM" id="Phobius"/>
    </source>
</evidence>
<evidence type="ECO:0000256" key="6">
    <source>
        <dbReference type="ARBA" id="ARBA00023136"/>
    </source>
</evidence>
<keyword evidence="2" id="KW-0813">Transport</keyword>
<dbReference type="Pfam" id="PF04193">
    <property type="entry name" value="PQ-loop"/>
    <property type="match status" value="2"/>
</dbReference>
<evidence type="ECO:0000256" key="3">
    <source>
        <dbReference type="ARBA" id="ARBA00022692"/>
    </source>
</evidence>
<feature type="region of interest" description="Disordered" evidence="7">
    <location>
        <begin position="266"/>
        <end position="309"/>
    </location>
</feature>